<sequence>MGYNEYPNNLNVNMGQQSQSMNTQYRHQGTNLEQPMIHNSRPNTIGHSSPQEDSIDRLAAVLSNMNRGNMGWERSIPIFSGNLREYVMFKDACNEVIGRSPLSETSKFFQLRKHLDGEALREVGSISDNTVNAYTEAWKKLDRKYKNNRTFVMWNVDTIINGGLCIKERTLEAIQNVRYNVEKLDTLITREYDGDLITPKKMIVETVLLQMDPKTKKRAKYYFGNLTDTPTTHQLVEFLIGEENQLTPDRFTIESQPDRTDSKKDHKKEKLPKSNNPKSGRKHHSIANVAQNSAQQDHGNPCQTQSSASQGQNKENSAPNAHAVQAVEKCLICKSTQHLTPLECPILLEAEDRQGILKGYKLCLYCGVHKYSRKRNKQDPGTCPNYHKLKCAVCQKPHETMFHDSISKYYDAVERRKRKQQAEKQSASENHENSHHAMAIMDESSQSEKEIDSVDESDNDDDHSTESELVHTRVMELCQSQSLVPTIRLPIITSSGCEVEVKTLVDNGSTKSYIRQGIIDILGLKTYKFPQAIHGIGNVTTSGNKVVLLSIRRPDQSIIELVATILPEVAGLVPYNKIDCSNIGRNKNWADPNIGRPEKIDLLIGTQSHYLLINNQFPIDVNSDPGLTWTPTHWGWMVGGTPESEKNKYRSVPKQEIERVSKVQAMIALNEVNEGLRSIVTYEDEQEEESLRDALIKAYALPEPVHDDSSDKYCEELFMSKHYRMDMDKITPDTGRYVVPIPWMEDAPKLGESYNRAMGCYLAQERKWMSNNLYRELSNEFMLEYIALNHMTPVDRDKFYDRSGNVCYLPVIRVYRSDAYTTKLRNVFNASAKTSNGVSLNDTMHEGPKLQNHIFNVVTQCRVFPYIYSSDIVKMFRQIRILPSDSEKMRILWRPSPKAAIHEYELKTCTYGTDAAPWQAIRTIQQCATDNAPDDEIKQIIIRGMYVDDLLFGSYTIEAGRAQIQKIIDTLNAGKFPLSKWMSNDSRLLENIPENQKITSYMASGFEYTKLLGLIYDRHSDTLRINIKDLKELVFTKRGVASVTASFYDPNGWILPFVMSLRIFLRDVWALQIGWDDPLDEKSQLKFQELLKNVDQLKHIRIPRWLGTGFEQVLELVGFADASKDAQGAVIYSRVKAKEGYTVRIVAAKGNVAKLQTQAVVESRQQTIPKLELNAVVTMAHLLDSIKDCFPDKTLQFTAYTDSEIVLAWIRNDKVRLTYIRKRVDKIKKQISAEQIHHVPGIDNPADRISRGCHAATLAADEHFYNGPAFLQQDELPQTPFEIAPVVSCVAREKPYLNEIPIQEDMFLSHIFATQGQHNLIKMKKVVAIMLRWKRKTTKMNASRVFVEKNGVKYYHSTFTELQEAEVVIARAYQRYHMPKAFDLLETNKDIPKGHVLRPLAPFLDEYGAIRVGGRLSNASAPHEVKHPLFVPAYSHLAQVIIKDAHEINFHAGNTITLQEITRNYWIPAVKLQIRSIINKCVPCIAWKAKTVQPEMADLPAERLDSAMTFQHTGVDLAGPLTLKSSVLKQARDIKAYIVVFVCMLTRGVHLELITALTSEHFMQAFDRFCARRNTPDSLFSDNGSNFIGANRILMAEWMKIQQTAYPDVTAKNINWRFIPRYSPSFGGLYEAAVKSTKHLLRMVNDTNLMTFEQFSTLLCKVEFLLNSRPLGSTKIDPNEEEVLTPQHFMTLRATSTHSAAAAGIKSFSASYKRMLLLYHKFCERFQRECWRIYQKRAKWQKGTGRLVLDQIVLIKEAATLPGAWPKGRIIKIYPDPHGTVRKVDVKRSNGTITHESYKNIVPISVTDESKDQPRRVYQTRNNQRHRLSAPQLAAVGLALFSTMQPATTMTILTSTIMNSTFSSTTMTPNVNMTFASELTKPTLAPEGLTVQQLEPGLHIRWQKTKSFVKGPQIEFSLDTGFDIDSDVSVIKNLSSNFRSFCEELNKNVSMLKISTHCNNIQTTLDMATSTTAHRLMEIKNSAVKTNQRERRGLGGAVVKLGAKIGRGVKSAATSATFWSTAVQAGTVAAAVFQEFEIQKLRGHINEINRKRVAAEYMLKTALNLEHETMEQNLKSVVKTQMENKLVTEINEYSNAVDSTLILINKRYELASLEPIIELEEYMSQLRAAAKNLSCILPESDETFRHTKIHIENGTLHLVYYIQLRTTDELQTLNSTDAS</sequence>
<evidence type="ECO:0000256" key="1">
    <source>
        <dbReference type="SAM" id="MobiDB-lite"/>
    </source>
</evidence>
<dbReference type="InterPro" id="IPR043502">
    <property type="entry name" value="DNA/RNA_pol_sf"/>
</dbReference>
<dbReference type="InterPro" id="IPR041588">
    <property type="entry name" value="Integrase_H2C2"/>
</dbReference>
<dbReference type="InterPro" id="IPR005312">
    <property type="entry name" value="DUF1759"/>
</dbReference>
<dbReference type="InterPro" id="IPR040676">
    <property type="entry name" value="DUF5641"/>
</dbReference>
<dbReference type="EMBL" id="JADBJN010000002">
    <property type="protein sequence ID" value="KAG5677016.1"/>
    <property type="molecule type" value="Genomic_DNA"/>
</dbReference>
<dbReference type="Pfam" id="PF17921">
    <property type="entry name" value="Integrase_H2C2"/>
    <property type="match status" value="1"/>
</dbReference>
<dbReference type="Pfam" id="PF18701">
    <property type="entry name" value="DUF5641"/>
    <property type="match status" value="1"/>
</dbReference>
<comment type="caution">
    <text evidence="3">The sequence shown here is derived from an EMBL/GenBank/DDBJ whole genome shotgun (WGS) entry which is preliminary data.</text>
</comment>
<protein>
    <recommendedName>
        <fullName evidence="2">Integrase catalytic domain-containing protein</fullName>
    </recommendedName>
</protein>
<dbReference type="InterPro" id="IPR001584">
    <property type="entry name" value="Integrase_cat-core"/>
</dbReference>
<evidence type="ECO:0000259" key="2">
    <source>
        <dbReference type="PROSITE" id="PS50994"/>
    </source>
</evidence>
<evidence type="ECO:0000313" key="4">
    <source>
        <dbReference type="Proteomes" id="UP001107558"/>
    </source>
</evidence>
<feature type="compositionally biased region" description="Polar residues" evidence="1">
    <location>
        <begin position="288"/>
        <end position="319"/>
    </location>
</feature>
<accession>A0A9J6C589</accession>
<dbReference type="InterPro" id="IPR012337">
    <property type="entry name" value="RNaseH-like_sf"/>
</dbReference>
<dbReference type="SUPFAM" id="SSF56672">
    <property type="entry name" value="DNA/RNA polymerases"/>
    <property type="match status" value="1"/>
</dbReference>
<dbReference type="PROSITE" id="PS50994">
    <property type="entry name" value="INTEGRASE"/>
    <property type="match status" value="1"/>
</dbReference>
<dbReference type="Gene3D" id="1.10.340.70">
    <property type="match status" value="1"/>
</dbReference>
<proteinExistence type="predicted"/>
<feature type="region of interest" description="Disordered" evidence="1">
    <location>
        <begin position="247"/>
        <end position="320"/>
    </location>
</feature>
<dbReference type="Gene3D" id="3.30.420.10">
    <property type="entry name" value="Ribonuclease H-like superfamily/Ribonuclease H"/>
    <property type="match status" value="1"/>
</dbReference>
<keyword evidence="4" id="KW-1185">Reference proteome</keyword>
<feature type="region of interest" description="Disordered" evidence="1">
    <location>
        <begin position="413"/>
        <end position="469"/>
    </location>
</feature>
<name>A0A9J6C589_POLVA</name>
<dbReference type="GO" id="GO:0071897">
    <property type="term" value="P:DNA biosynthetic process"/>
    <property type="evidence" value="ECO:0007669"/>
    <property type="project" value="UniProtKB-ARBA"/>
</dbReference>
<feature type="domain" description="Integrase catalytic" evidence="2">
    <location>
        <begin position="1496"/>
        <end position="1694"/>
    </location>
</feature>
<dbReference type="PANTHER" id="PTHR47331:SF5">
    <property type="entry name" value="RIBONUCLEASE H"/>
    <property type="match status" value="1"/>
</dbReference>
<dbReference type="SUPFAM" id="SSF53098">
    <property type="entry name" value="Ribonuclease H-like"/>
    <property type="match status" value="1"/>
</dbReference>
<dbReference type="OrthoDB" id="7788680at2759"/>
<dbReference type="Pfam" id="PF05380">
    <property type="entry name" value="Peptidase_A17"/>
    <property type="match status" value="1"/>
</dbReference>
<evidence type="ECO:0000313" key="3">
    <source>
        <dbReference type="EMBL" id="KAG5677016.1"/>
    </source>
</evidence>
<dbReference type="GO" id="GO:0015074">
    <property type="term" value="P:DNA integration"/>
    <property type="evidence" value="ECO:0007669"/>
    <property type="project" value="InterPro"/>
</dbReference>
<dbReference type="GO" id="GO:0042575">
    <property type="term" value="C:DNA polymerase complex"/>
    <property type="evidence" value="ECO:0007669"/>
    <property type="project" value="UniProtKB-ARBA"/>
</dbReference>
<reference evidence="3" key="1">
    <citation type="submission" date="2021-03" db="EMBL/GenBank/DDBJ databases">
        <title>Chromosome level genome of the anhydrobiotic midge Polypedilum vanderplanki.</title>
        <authorList>
            <person name="Yoshida Y."/>
            <person name="Kikawada T."/>
            <person name="Gusev O."/>
        </authorList>
    </citation>
    <scope>NUCLEOTIDE SEQUENCE</scope>
    <source>
        <strain evidence="3">NIAS01</strain>
        <tissue evidence="3">Whole body or cell culture</tissue>
    </source>
</reference>
<dbReference type="InterPro" id="IPR008042">
    <property type="entry name" value="Retrotrans_Pao"/>
</dbReference>
<dbReference type="InterPro" id="IPR036397">
    <property type="entry name" value="RNaseH_sf"/>
</dbReference>
<dbReference type="GO" id="GO:0003676">
    <property type="term" value="F:nucleic acid binding"/>
    <property type="evidence" value="ECO:0007669"/>
    <property type="project" value="InterPro"/>
</dbReference>
<organism evidence="3 4">
    <name type="scientific">Polypedilum vanderplanki</name>
    <name type="common">Sleeping chironomid midge</name>
    <dbReference type="NCBI Taxonomy" id="319348"/>
    <lineage>
        <taxon>Eukaryota</taxon>
        <taxon>Metazoa</taxon>
        <taxon>Ecdysozoa</taxon>
        <taxon>Arthropoda</taxon>
        <taxon>Hexapoda</taxon>
        <taxon>Insecta</taxon>
        <taxon>Pterygota</taxon>
        <taxon>Neoptera</taxon>
        <taxon>Endopterygota</taxon>
        <taxon>Diptera</taxon>
        <taxon>Nematocera</taxon>
        <taxon>Chironomoidea</taxon>
        <taxon>Chironomidae</taxon>
        <taxon>Chironominae</taxon>
        <taxon>Polypedilum</taxon>
        <taxon>Polypedilum</taxon>
    </lineage>
</organism>
<dbReference type="Pfam" id="PF03564">
    <property type="entry name" value="DUF1759"/>
    <property type="match status" value="1"/>
</dbReference>
<gene>
    <name evidence="3" type="ORF">PVAND_006803</name>
</gene>
<dbReference type="PANTHER" id="PTHR47331">
    <property type="entry name" value="PHD-TYPE DOMAIN-CONTAINING PROTEIN"/>
    <property type="match status" value="1"/>
</dbReference>
<dbReference type="Proteomes" id="UP001107558">
    <property type="component" value="Chromosome 2"/>
</dbReference>